<evidence type="ECO:0000313" key="1">
    <source>
        <dbReference type="EMBL" id="KAF9545474.1"/>
    </source>
</evidence>
<name>A0A9P6F9G8_9FUNG</name>
<accession>A0A9P6F9G8</accession>
<protein>
    <submittedName>
        <fullName evidence="1">Uncharacterized protein</fullName>
    </submittedName>
</protein>
<gene>
    <name evidence="1" type="ORF">EC957_010889</name>
</gene>
<evidence type="ECO:0000313" key="2">
    <source>
        <dbReference type="Proteomes" id="UP000723463"/>
    </source>
</evidence>
<sequence length="112" mass="13275">MFLHEFKTQGNLSYGSKVFAVICYRLLALTNMDQKVRDKWDELREKAKGDRWSWDKCEQVFVECALSIREKQTEVEDFARQGREKGESYVSSRMKLVQRDPAEDDTNIFEIQ</sequence>
<dbReference type="Proteomes" id="UP000723463">
    <property type="component" value="Unassembled WGS sequence"/>
</dbReference>
<dbReference type="AlphaFoldDB" id="A0A9P6F9G8"/>
<organism evidence="1 2">
    <name type="scientific">Mortierella hygrophila</name>
    <dbReference type="NCBI Taxonomy" id="979708"/>
    <lineage>
        <taxon>Eukaryota</taxon>
        <taxon>Fungi</taxon>
        <taxon>Fungi incertae sedis</taxon>
        <taxon>Mucoromycota</taxon>
        <taxon>Mortierellomycotina</taxon>
        <taxon>Mortierellomycetes</taxon>
        <taxon>Mortierellales</taxon>
        <taxon>Mortierellaceae</taxon>
        <taxon>Mortierella</taxon>
    </lineage>
</organism>
<proteinExistence type="predicted"/>
<keyword evidence="2" id="KW-1185">Reference proteome</keyword>
<comment type="caution">
    <text evidence="1">The sequence shown here is derived from an EMBL/GenBank/DDBJ whole genome shotgun (WGS) entry which is preliminary data.</text>
</comment>
<reference evidence="1" key="1">
    <citation type="journal article" date="2020" name="Fungal Divers.">
        <title>Resolving the Mortierellaceae phylogeny through synthesis of multi-gene phylogenetics and phylogenomics.</title>
        <authorList>
            <person name="Vandepol N."/>
            <person name="Liber J."/>
            <person name="Desiro A."/>
            <person name="Na H."/>
            <person name="Kennedy M."/>
            <person name="Barry K."/>
            <person name="Grigoriev I.V."/>
            <person name="Miller A.N."/>
            <person name="O'Donnell K."/>
            <person name="Stajich J.E."/>
            <person name="Bonito G."/>
        </authorList>
    </citation>
    <scope>NUCLEOTIDE SEQUENCE</scope>
    <source>
        <strain evidence="1">NRRL 2591</strain>
    </source>
</reference>
<dbReference type="EMBL" id="JAAAXW010000071">
    <property type="protein sequence ID" value="KAF9545474.1"/>
    <property type="molecule type" value="Genomic_DNA"/>
</dbReference>